<dbReference type="InterPro" id="IPR042070">
    <property type="entry name" value="PucR_C-HTH_sf"/>
</dbReference>
<accession>A0AAJ5RHX8</accession>
<dbReference type="SUPFAM" id="SSF55781">
    <property type="entry name" value="GAF domain-like"/>
    <property type="match status" value="1"/>
</dbReference>
<evidence type="ECO:0000313" key="4">
    <source>
        <dbReference type="Proteomes" id="UP001219585"/>
    </source>
</evidence>
<gene>
    <name evidence="3" type="ORF">OU989_15915</name>
</gene>
<dbReference type="InterPro" id="IPR003018">
    <property type="entry name" value="GAF"/>
</dbReference>
<evidence type="ECO:0000313" key="3">
    <source>
        <dbReference type="EMBL" id="WDV05776.1"/>
    </source>
</evidence>
<proteinExistence type="inferred from homology"/>
<evidence type="ECO:0000256" key="1">
    <source>
        <dbReference type="ARBA" id="ARBA00006754"/>
    </source>
</evidence>
<dbReference type="InterPro" id="IPR025736">
    <property type="entry name" value="PucR_C-HTH_dom"/>
</dbReference>
<reference evidence="3" key="1">
    <citation type="submission" date="2022-11" db="EMBL/GenBank/DDBJ databases">
        <title>Lysinibacillus irui.</title>
        <authorList>
            <person name="Akintayo S.O."/>
        </authorList>
    </citation>
    <scope>NUCLEOTIDE SEQUENCE</scope>
    <source>
        <strain evidence="3">IRB4-01</strain>
    </source>
</reference>
<protein>
    <submittedName>
        <fullName evidence="3">Helix-turn-helix domain-containing protein</fullName>
    </submittedName>
</protein>
<dbReference type="Pfam" id="PF13185">
    <property type="entry name" value="GAF_2"/>
    <property type="match status" value="1"/>
</dbReference>
<dbReference type="Pfam" id="PF17853">
    <property type="entry name" value="GGDEF_2"/>
    <property type="match status" value="1"/>
</dbReference>
<dbReference type="PANTHER" id="PTHR33744">
    <property type="entry name" value="CARBOHYDRATE DIACID REGULATOR"/>
    <property type="match status" value="1"/>
</dbReference>
<feature type="domain" description="GAF" evidence="2">
    <location>
        <begin position="118"/>
        <end position="277"/>
    </location>
</feature>
<comment type="similarity">
    <text evidence="1">Belongs to the CdaR family.</text>
</comment>
<dbReference type="EMBL" id="CP113527">
    <property type="protein sequence ID" value="WDV05776.1"/>
    <property type="molecule type" value="Genomic_DNA"/>
</dbReference>
<dbReference type="InterPro" id="IPR041522">
    <property type="entry name" value="CdaR_GGDEF"/>
</dbReference>
<organism evidence="3 4">
    <name type="scientific">Lysinibacillus irui</name>
    <dbReference type="NCBI Taxonomy" id="2998077"/>
    <lineage>
        <taxon>Bacteria</taxon>
        <taxon>Bacillati</taxon>
        <taxon>Bacillota</taxon>
        <taxon>Bacilli</taxon>
        <taxon>Bacillales</taxon>
        <taxon>Bacillaceae</taxon>
        <taxon>Lysinibacillus</taxon>
    </lineage>
</organism>
<dbReference type="Proteomes" id="UP001219585">
    <property type="component" value="Chromosome"/>
</dbReference>
<dbReference type="SMART" id="SM00065">
    <property type="entry name" value="GAF"/>
    <property type="match status" value="1"/>
</dbReference>
<dbReference type="Pfam" id="PF13556">
    <property type="entry name" value="HTH_30"/>
    <property type="match status" value="1"/>
</dbReference>
<dbReference type="PANTHER" id="PTHR33744:SF1">
    <property type="entry name" value="DNA-BINDING TRANSCRIPTIONAL ACTIVATOR ADER"/>
    <property type="match status" value="1"/>
</dbReference>
<dbReference type="Gene3D" id="1.10.10.2840">
    <property type="entry name" value="PucR C-terminal helix-turn-helix domain"/>
    <property type="match status" value="1"/>
</dbReference>
<name>A0AAJ5RHX8_9BACI</name>
<dbReference type="InterPro" id="IPR029016">
    <property type="entry name" value="GAF-like_dom_sf"/>
</dbReference>
<dbReference type="RefSeq" id="WP_274793982.1">
    <property type="nucleotide sequence ID" value="NZ_CP113527.1"/>
</dbReference>
<dbReference type="InterPro" id="IPR051448">
    <property type="entry name" value="CdaR-like_regulators"/>
</dbReference>
<dbReference type="KEGG" id="liu:OU989_15915"/>
<dbReference type="AlphaFoldDB" id="A0AAJ5RHX8"/>
<evidence type="ECO:0000259" key="2">
    <source>
        <dbReference type="SMART" id="SM00065"/>
    </source>
</evidence>
<sequence length="670" mass="77435">MLIVDRLQQFLSDFCNLSQFQIWKNINEDRFSLVISQGMEEQLAPSHDKKNIDVYEYQFQFHEKRQLVLRLHRALSATENQAIETLLHAYYLELMLEKEQFIRDKMMESIREISVLNDIHTLLTKILENALSVIPSADFGVLWMYDESEAALVPKAWVGGPGEDIKNMRMKVGEGIIGKTFKDNQSMILNSYTDVLKASSSVTEENLRHLLNAYTFEYLQSVIAVPIAVEEQTLCVVIIYQNGENALLTIEDKQLLESFSDQVSIALTNSKLFQNLKLQNELLLQRDQIHHTFMKLSLQNAGMQVIVNEIRHMLNLRLVIMDLMDDSIYASPRHWIEKGDLFRFVHLTETPAFYSLEVENEQVDYYIQPIIGVGQILGLLLIEINEQKLESIHKLIIEQASSIIALELIRKQTIVDSFYKKTHDLFHDFLTSKDPGQLMKKGEELGIQSNANYAVVLIQLSTGTDIQAMDMQVHLLISEIKKHFQDHAPIVFGFGHKITVLCQFKRISNELLHLVQQFQGSWEKVKNNSLKIGVGTLYSGMDQIAKSYNEADKALSFLMTRQRWGIMHYQEIGVNRLFIHQTQEELLGFVNEVFLPLRNEKTKHHLLEETLLMYIKQNGSVGETAKQLHIHVNTLYQRLRKIEEKLTISFQNADDVLRLQLACYLKGMVH</sequence>
<dbReference type="Gene3D" id="3.30.450.40">
    <property type="match status" value="1"/>
</dbReference>